<dbReference type="Pfam" id="PF00080">
    <property type="entry name" value="Sod_Cu"/>
    <property type="match status" value="1"/>
</dbReference>
<dbReference type="Gene3D" id="2.60.40.200">
    <property type="entry name" value="Superoxide dismutase, copper/zinc binding domain"/>
    <property type="match status" value="1"/>
</dbReference>
<sequence>TEFAVEMTCQACVNDIDKVLKQFPVAPSQISRALKDTGRTVIIRGQGVSDGQGHSGAAVCIFDTYGTDPTGALPQGTNGLARFVQIDDETCLIDLTVEGLTPGEHGVHIHELGDISRGWLSTGDHFNPTNVDHGDPETGHIGDLGNVVVDENGWGDLVIESNRVKVWDIIGRSMVISQNKDDLGKESTKESKWDGNSGPGVLCGIVARSAGAFENMKKVCACSGKTLWEEARIQQQDKKVSL</sequence>
<reference evidence="6" key="2">
    <citation type="submission" date="2023-02" db="EMBL/GenBank/DDBJ databases">
        <authorList>
            <consortium name="DOE Joint Genome Institute"/>
            <person name="Mondo S.J."/>
            <person name="Chang Y."/>
            <person name="Wang Y."/>
            <person name="Ahrendt S."/>
            <person name="Andreopoulos W."/>
            <person name="Barry K."/>
            <person name="Beard J."/>
            <person name="Benny G.L."/>
            <person name="Blankenship S."/>
            <person name="Bonito G."/>
            <person name="Cuomo C."/>
            <person name="Desiro A."/>
            <person name="Gervers K.A."/>
            <person name="Hundley H."/>
            <person name="Kuo A."/>
            <person name="LaButti K."/>
            <person name="Lang B.F."/>
            <person name="Lipzen A."/>
            <person name="O'Donnell K."/>
            <person name="Pangilinan J."/>
            <person name="Reynolds N."/>
            <person name="Sandor L."/>
            <person name="Smith M.W."/>
            <person name="Tsang A."/>
            <person name="Grigoriev I.V."/>
            <person name="Stajich J.E."/>
            <person name="Spatafora J.W."/>
        </authorList>
    </citation>
    <scope>NUCLEOTIDE SEQUENCE</scope>
    <source>
        <strain evidence="6">RSA 2281</strain>
    </source>
</reference>
<dbReference type="GO" id="GO:0006801">
    <property type="term" value="P:superoxide metabolic process"/>
    <property type="evidence" value="ECO:0007669"/>
    <property type="project" value="InterPro"/>
</dbReference>
<comment type="similarity">
    <text evidence="3">In the C-terminal section; belongs to the Cu-Zn superoxide dismutase family.</text>
</comment>
<dbReference type="EMBL" id="JAIXMP010000028">
    <property type="protein sequence ID" value="KAI9252328.1"/>
    <property type="molecule type" value="Genomic_DNA"/>
</dbReference>
<name>A0AAD5PAJ1_9FUNG</name>
<evidence type="ECO:0000256" key="3">
    <source>
        <dbReference type="ARBA" id="ARBA00025798"/>
    </source>
</evidence>
<dbReference type="CDD" id="cd00305">
    <property type="entry name" value="Cu-Zn_Superoxide_Dismutase"/>
    <property type="match status" value="1"/>
</dbReference>
<dbReference type="InterPro" id="IPR006121">
    <property type="entry name" value="HMA_dom"/>
</dbReference>
<dbReference type="PANTHER" id="PTHR10003">
    <property type="entry name" value="SUPEROXIDE DISMUTASE CU-ZN -RELATED"/>
    <property type="match status" value="1"/>
</dbReference>
<dbReference type="AlphaFoldDB" id="A0AAD5PAJ1"/>
<gene>
    <name evidence="6" type="ORF">BDA99DRAFT_443829</name>
</gene>
<dbReference type="InterPro" id="IPR024134">
    <property type="entry name" value="SOD_Cu/Zn_/chaperone"/>
</dbReference>
<evidence type="ECO:0000256" key="4">
    <source>
        <dbReference type="ARBA" id="ARBA00032899"/>
    </source>
</evidence>
<keyword evidence="7" id="KW-1185">Reference proteome</keyword>
<dbReference type="GO" id="GO:0005507">
    <property type="term" value="F:copper ion binding"/>
    <property type="evidence" value="ECO:0007669"/>
    <property type="project" value="InterPro"/>
</dbReference>
<feature type="domain" description="Superoxide dismutase copper/zinc binding" evidence="5">
    <location>
        <begin position="78"/>
        <end position="206"/>
    </location>
</feature>
<comment type="similarity">
    <text evidence="1">Belongs to the CCS1 family.</text>
</comment>
<protein>
    <recommendedName>
        <fullName evidence="2">Superoxide dismutase 1 copper chaperone</fullName>
    </recommendedName>
    <alternativeName>
        <fullName evidence="4">Superoxide dismutase copper chaperone</fullName>
    </alternativeName>
</protein>
<dbReference type="InterPro" id="IPR001424">
    <property type="entry name" value="SOD_Cu_Zn_dom"/>
</dbReference>
<evidence type="ECO:0000256" key="2">
    <source>
        <dbReference type="ARBA" id="ARBA00016103"/>
    </source>
</evidence>
<proteinExistence type="inferred from homology"/>
<dbReference type="SUPFAM" id="SSF49329">
    <property type="entry name" value="Cu,Zn superoxide dismutase-like"/>
    <property type="match status" value="1"/>
</dbReference>
<comment type="caution">
    <text evidence="6">The sequence shown here is derived from an EMBL/GenBank/DDBJ whole genome shotgun (WGS) entry which is preliminary data.</text>
</comment>
<feature type="non-terminal residue" evidence="6">
    <location>
        <position position="1"/>
    </location>
</feature>
<evidence type="ECO:0000313" key="7">
    <source>
        <dbReference type="Proteomes" id="UP001209540"/>
    </source>
</evidence>
<dbReference type="CDD" id="cd00371">
    <property type="entry name" value="HMA"/>
    <property type="match status" value="1"/>
</dbReference>
<dbReference type="Proteomes" id="UP001209540">
    <property type="component" value="Unassembled WGS sequence"/>
</dbReference>
<evidence type="ECO:0000313" key="6">
    <source>
        <dbReference type="EMBL" id="KAI9252328.1"/>
    </source>
</evidence>
<dbReference type="PRINTS" id="PR00068">
    <property type="entry name" value="CUZNDISMTASE"/>
</dbReference>
<accession>A0AAD5PAJ1</accession>
<evidence type="ECO:0000256" key="1">
    <source>
        <dbReference type="ARBA" id="ARBA00010636"/>
    </source>
</evidence>
<dbReference type="Gene3D" id="3.30.70.100">
    <property type="match status" value="1"/>
</dbReference>
<reference evidence="6" key="1">
    <citation type="journal article" date="2022" name="IScience">
        <title>Evolution of zygomycete secretomes and the origins of terrestrial fungal ecologies.</title>
        <authorList>
            <person name="Chang Y."/>
            <person name="Wang Y."/>
            <person name="Mondo S."/>
            <person name="Ahrendt S."/>
            <person name="Andreopoulos W."/>
            <person name="Barry K."/>
            <person name="Beard J."/>
            <person name="Benny G.L."/>
            <person name="Blankenship S."/>
            <person name="Bonito G."/>
            <person name="Cuomo C."/>
            <person name="Desiro A."/>
            <person name="Gervers K.A."/>
            <person name="Hundley H."/>
            <person name="Kuo A."/>
            <person name="LaButti K."/>
            <person name="Lang B.F."/>
            <person name="Lipzen A."/>
            <person name="O'Donnell K."/>
            <person name="Pangilinan J."/>
            <person name="Reynolds N."/>
            <person name="Sandor L."/>
            <person name="Smith M.E."/>
            <person name="Tsang A."/>
            <person name="Grigoriev I.V."/>
            <person name="Stajich J.E."/>
            <person name="Spatafora J.W."/>
        </authorList>
    </citation>
    <scope>NUCLEOTIDE SEQUENCE</scope>
    <source>
        <strain evidence="6">RSA 2281</strain>
    </source>
</reference>
<evidence type="ECO:0000259" key="5">
    <source>
        <dbReference type="Pfam" id="PF00080"/>
    </source>
</evidence>
<dbReference type="InterPro" id="IPR036423">
    <property type="entry name" value="SOD-like_Cu/Zn_dom_sf"/>
</dbReference>
<organism evidence="6 7">
    <name type="scientific">Phascolomyces articulosus</name>
    <dbReference type="NCBI Taxonomy" id="60185"/>
    <lineage>
        <taxon>Eukaryota</taxon>
        <taxon>Fungi</taxon>
        <taxon>Fungi incertae sedis</taxon>
        <taxon>Mucoromycota</taxon>
        <taxon>Mucoromycotina</taxon>
        <taxon>Mucoromycetes</taxon>
        <taxon>Mucorales</taxon>
        <taxon>Lichtheimiaceae</taxon>
        <taxon>Phascolomyces</taxon>
    </lineage>
</organism>